<protein>
    <recommendedName>
        <fullName evidence="3">Secreted protein</fullName>
    </recommendedName>
</protein>
<evidence type="ECO:0000313" key="2">
    <source>
        <dbReference type="Proteomes" id="UP001054252"/>
    </source>
</evidence>
<dbReference type="EMBL" id="BPVZ01000020">
    <property type="protein sequence ID" value="GKV03332.1"/>
    <property type="molecule type" value="Genomic_DNA"/>
</dbReference>
<reference evidence="1 2" key="1">
    <citation type="journal article" date="2021" name="Commun. Biol.">
        <title>The genome of Shorea leprosula (Dipterocarpaceae) highlights the ecological relevance of drought in aseasonal tropical rainforests.</title>
        <authorList>
            <person name="Ng K.K.S."/>
            <person name="Kobayashi M.J."/>
            <person name="Fawcett J.A."/>
            <person name="Hatakeyama M."/>
            <person name="Paape T."/>
            <person name="Ng C.H."/>
            <person name="Ang C.C."/>
            <person name="Tnah L.H."/>
            <person name="Lee C.T."/>
            <person name="Nishiyama T."/>
            <person name="Sese J."/>
            <person name="O'Brien M.J."/>
            <person name="Copetti D."/>
            <person name="Mohd Noor M.I."/>
            <person name="Ong R.C."/>
            <person name="Putra M."/>
            <person name="Sireger I.Z."/>
            <person name="Indrioko S."/>
            <person name="Kosugi Y."/>
            <person name="Izuno A."/>
            <person name="Isagi Y."/>
            <person name="Lee S.L."/>
            <person name="Shimizu K.K."/>
        </authorList>
    </citation>
    <scope>NUCLEOTIDE SEQUENCE [LARGE SCALE GENOMIC DNA]</scope>
    <source>
        <strain evidence="1">214</strain>
    </source>
</reference>
<sequence>MLCLSFSLFSLSNQKRNEAVTILVVLKSVKIEHGRASVPRRGDPDGLWEEVATRRQPVCRSRDGVSPCL</sequence>
<gene>
    <name evidence="1" type="ORF">SLEP1_g15653</name>
</gene>
<keyword evidence="2" id="KW-1185">Reference proteome</keyword>
<evidence type="ECO:0008006" key="3">
    <source>
        <dbReference type="Google" id="ProtNLM"/>
    </source>
</evidence>
<evidence type="ECO:0000313" key="1">
    <source>
        <dbReference type="EMBL" id="GKV03332.1"/>
    </source>
</evidence>
<proteinExistence type="predicted"/>
<dbReference type="AlphaFoldDB" id="A0AAV5IN40"/>
<organism evidence="1 2">
    <name type="scientific">Rubroshorea leprosula</name>
    <dbReference type="NCBI Taxonomy" id="152421"/>
    <lineage>
        <taxon>Eukaryota</taxon>
        <taxon>Viridiplantae</taxon>
        <taxon>Streptophyta</taxon>
        <taxon>Embryophyta</taxon>
        <taxon>Tracheophyta</taxon>
        <taxon>Spermatophyta</taxon>
        <taxon>Magnoliopsida</taxon>
        <taxon>eudicotyledons</taxon>
        <taxon>Gunneridae</taxon>
        <taxon>Pentapetalae</taxon>
        <taxon>rosids</taxon>
        <taxon>malvids</taxon>
        <taxon>Malvales</taxon>
        <taxon>Dipterocarpaceae</taxon>
        <taxon>Rubroshorea</taxon>
    </lineage>
</organism>
<name>A0AAV5IN40_9ROSI</name>
<comment type="caution">
    <text evidence="1">The sequence shown here is derived from an EMBL/GenBank/DDBJ whole genome shotgun (WGS) entry which is preliminary data.</text>
</comment>
<dbReference type="Proteomes" id="UP001054252">
    <property type="component" value="Unassembled WGS sequence"/>
</dbReference>
<accession>A0AAV5IN40</accession>